<sequence length="239" mass="25684">MKITAHGSHLIQLCYLGMMNCYFIRENDGLTLIDTALASCAKPIMQAAQQLGQPIVRIVLTHAHSDHVGGLDALHELLPEAEVAIMARDARFLKGDMSLDPDEPQVKLRGGYPICKTQPSRLLHEGEHIGSLEVVATPGHTPGHAAFLDTRDRTLIAGDALQTLGGVAVSGTLKPFFPLPALATWHKPSALASARKLLALEPSRLAIGHGRVLEQPQAAMDQAIEVLARELMRQGAKVG</sequence>
<dbReference type="GO" id="GO:0016787">
    <property type="term" value="F:hydrolase activity"/>
    <property type="evidence" value="ECO:0007669"/>
    <property type="project" value="UniProtKB-KW"/>
</dbReference>
<dbReference type="InterPro" id="IPR001279">
    <property type="entry name" value="Metallo-B-lactamas"/>
</dbReference>
<dbReference type="CDD" id="cd07721">
    <property type="entry name" value="yflN-like_MBL-fold"/>
    <property type="match status" value="1"/>
</dbReference>
<dbReference type="InterPro" id="IPR036866">
    <property type="entry name" value="RibonucZ/Hydroxyglut_hydro"/>
</dbReference>
<dbReference type="AlphaFoldDB" id="A0A4P6JM84"/>
<proteinExistence type="predicted"/>
<dbReference type="RefSeq" id="WP_129887039.1">
    <property type="nucleotide sequence ID" value="NZ_CP035758.1"/>
</dbReference>
<dbReference type="Gene3D" id="3.60.15.10">
    <property type="entry name" value="Ribonuclease Z/Hydroxyacylglutathione hydrolase-like"/>
    <property type="match status" value="1"/>
</dbReference>
<name>A0A4P6JM84_KTERU</name>
<reference evidence="2 3" key="1">
    <citation type="submission" date="2019-01" db="EMBL/GenBank/DDBJ databases">
        <title>Ktedonosporobacter rubrisoli SCAWS-G2.</title>
        <authorList>
            <person name="Huang Y."/>
            <person name="Yan B."/>
        </authorList>
    </citation>
    <scope>NUCLEOTIDE SEQUENCE [LARGE SCALE GENOMIC DNA]</scope>
    <source>
        <strain evidence="2 3">SCAWS-G2</strain>
    </source>
</reference>
<dbReference type="PANTHER" id="PTHR42951:SF9">
    <property type="entry name" value="METAL-DEPENDENT HYDROLASE"/>
    <property type="match status" value="1"/>
</dbReference>
<evidence type="ECO:0000313" key="3">
    <source>
        <dbReference type="Proteomes" id="UP000290365"/>
    </source>
</evidence>
<dbReference type="SMART" id="SM00849">
    <property type="entry name" value="Lactamase_B"/>
    <property type="match status" value="1"/>
</dbReference>
<organism evidence="2 3">
    <name type="scientific">Ktedonosporobacter rubrisoli</name>
    <dbReference type="NCBI Taxonomy" id="2509675"/>
    <lineage>
        <taxon>Bacteria</taxon>
        <taxon>Bacillati</taxon>
        <taxon>Chloroflexota</taxon>
        <taxon>Ktedonobacteria</taxon>
        <taxon>Ktedonobacterales</taxon>
        <taxon>Ktedonosporobacteraceae</taxon>
        <taxon>Ktedonosporobacter</taxon>
    </lineage>
</organism>
<dbReference type="Pfam" id="PF00753">
    <property type="entry name" value="Lactamase_B"/>
    <property type="match status" value="1"/>
</dbReference>
<dbReference type="EMBL" id="CP035758">
    <property type="protein sequence ID" value="QBD76344.1"/>
    <property type="molecule type" value="Genomic_DNA"/>
</dbReference>
<keyword evidence="3" id="KW-1185">Reference proteome</keyword>
<evidence type="ECO:0000313" key="2">
    <source>
        <dbReference type="EMBL" id="QBD76344.1"/>
    </source>
</evidence>
<keyword evidence="2" id="KW-0378">Hydrolase</keyword>
<dbReference type="Proteomes" id="UP000290365">
    <property type="component" value="Chromosome"/>
</dbReference>
<dbReference type="SUPFAM" id="SSF56281">
    <property type="entry name" value="Metallo-hydrolase/oxidoreductase"/>
    <property type="match status" value="1"/>
</dbReference>
<evidence type="ECO:0000259" key="1">
    <source>
        <dbReference type="SMART" id="SM00849"/>
    </source>
</evidence>
<dbReference type="PANTHER" id="PTHR42951">
    <property type="entry name" value="METALLO-BETA-LACTAMASE DOMAIN-CONTAINING"/>
    <property type="match status" value="1"/>
</dbReference>
<protein>
    <submittedName>
        <fullName evidence="2">MBL fold metallo-hydrolase</fullName>
    </submittedName>
</protein>
<dbReference type="InterPro" id="IPR050855">
    <property type="entry name" value="NDM-1-like"/>
</dbReference>
<feature type="domain" description="Metallo-beta-lactamase" evidence="1">
    <location>
        <begin position="18"/>
        <end position="209"/>
    </location>
</feature>
<dbReference type="OrthoDB" id="9802248at2"/>
<gene>
    <name evidence="2" type="ORF">EPA93_10125</name>
</gene>
<dbReference type="KEGG" id="kbs:EPA93_10125"/>
<accession>A0A4P6JM84</accession>